<dbReference type="InterPro" id="IPR015813">
    <property type="entry name" value="Pyrv/PenolPyrv_kinase-like_dom"/>
</dbReference>
<evidence type="ECO:0000313" key="1">
    <source>
        <dbReference type="EMBL" id="MBB5835045.1"/>
    </source>
</evidence>
<reference evidence="1 2" key="1">
    <citation type="submission" date="2020-08" db="EMBL/GenBank/DDBJ databases">
        <title>Sequencing the genomes of 1000 actinobacteria strains.</title>
        <authorList>
            <person name="Klenk H.-P."/>
        </authorList>
    </citation>
    <scope>NUCLEOTIDE SEQUENCE [LARGE SCALE GENOMIC DNA]</scope>
    <source>
        <strain evidence="1 2">DSM 28967</strain>
    </source>
</reference>
<name>A0A7W9J4M4_9ACTN</name>
<dbReference type="InterPro" id="IPR039556">
    <property type="entry name" value="ICL/PEPM"/>
</dbReference>
<keyword evidence="1" id="KW-0456">Lyase</keyword>
<gene>
    <name evidence="1" type="ORF">HDA39_001779</name>
</gene>
<accession>A0A7W9J4M4</accession>
<protein>
    <submittedName>
        <fullName evidence="1">2-methylisocitrate lyase-like PEP mutase family enzyme</fullName>
    </submittedName>
</protein>
<evidence type="ECO:0000313" key="2">
    <source>
        <dbReference type="Proteomes" id="UP000549971"/>
    </source>
</evidence>
<dbReference type="PANTHER" id="PTHR42905:SF16">
    <property type="entry name" value="CARBOXYPHOSPHONOENOLPYRUVATE PHOSPHONOMUTASE-LIKE PROTEIN (AFU_ORTHOLOGUE AFUA_5G07230)"/>
    <property type="match status" value="1"/>
</dbReference>
<dbReference type="AlphaFoldDB" id="A0A7W9J4M4"/>
<comment type="caution">
    <text evidence="1">The sequence shown here is derived from an EMBL/GenBank/DDBJ whole genome shotgun (WGS) entry which is preliminary data.</text>
</comment>
<dbReference type="InterPro" id="IPR040442">
    <property type="entry name" value="Pyrv_kinase-like_dom_sf"/>
</dbReference>
<sequence>MTTFRELHQASFVMPNAWDAGSAVVLAEAGFAALATTSAGIAFSLGAGDHTLPDGAPAVSADVMFERIHQITAAVGVPVNGDLEDGYGARPEDVAKTIRLARDAGLAGGNIEDYDGRELYAEELSVERIVAAREAAGPDFVLTARTDGQLLKEPTPLADSIRRANLFREAGADCLYVPGVNDLDQLRTLVSEIDGPLNVVMGLGSSKLTVAEVTGVGVTRISLGGSIARAALGFVRRAAEELRTQGTMSFAEGQIPQGELNELFARYGNANTRAVR</sequence>
<dbReference type="Gene3D" id="3.20.20.60">
    <property type="entry name" value="Phosphoenolpyruvate-binding domains"/>
    <property type="match status" value="1"/>
</dbReference>
<dbReference type="Gene3D" id="6.10.250.2750">
    <property type="match status" value="1"/>
</dbReference>
<organism evidence="1 2">
    <name type="scientific">Kribbella italica</name>
    <dbReference type="NCBI Taxonomy" id="1540520"/>
    <lineage>
        <taxon>Bacteria</taxon>
        <taxon>Bacillati</taxon>
        <taxon>Actinomycetota</taxon>
        <taxon>Actinomycetes</taxon>
        <taxon>Propionibacteriales</taxon>
        <taxon>Kribbellaceae</taxon>
        <taxon>Kribbella</taxon>
    </lineage>
</organism>
<dbReference type="SUPFAM" id="SSF51621">
    <property type="entry name" value="Phosphoenolpyruvate/pyruvate domain"/>
    <property type="match status" value="1"/>
</dbReference>
<dbReference type="GO" id="GO:0016829">
    <property type="term" value="F:lyase activity"/>
    <property type="evidence" value="ECO:0007669"/>
    <property type="project" value="UniProtKB-KW"/>
</dbReference>
<dbReference type="EMBL" id="JACHMY010000001">
    <property type="protein sequence ID" value="MBB5835045.1"/>
    <property type="molecule type" value="Genomic_DNA"/>
</dbReference>
<proteinExistence type="predicted"/>
<dbReference type="Pfam" id="PF13714">
    <property type="entry name" value="PEP_mutase"/>
    <property type="match status" value="1"/>
</dbReference>
<dbReference type="PANTHER" id="PTHR42905">
    <property type="entry name" value="PHOSPHOENOLPYRUVATE CARBOXYLASE"/>
    <property type="match status" value="1"/>
</dbReference>
<dbReference type="RefSeq" id="WP_184794740.1">
    <property type="nucleotide sequence ID" value="NZ_JACHMY010000001.1"/>
</dbReference>
<dbReference type="Proteomes" id="UP000549971">
    <property type="component" value="Unassembled WGS sequence"/>
</dbReference>
<keyword evidence="2" id="KW-1185">Reference proteome</keyword>
<dbReference type="CDD" id="cd00377">
    <property type="entry name" value="ICL_PEPM"/>
    <property type="match status" value="1"/>
</dbReference>